<feature type="DNA-binding region" description="HMG box" evidence="6">
    <location>
        <begin position="93"/>
        <end position="154"/>
    </location>
</feature>
<dbReference type="Gene3D" id="1.10.510.10">
    <property type="entry name" value="Transferase(Phosphotransferase) domain 1"/>
    <property type="match status" value="1"/>
</dbReference>
<feature type="non-terminal residue" evidence="8">
    <location>
        <position position="1"/>
    </location>
</feature>
<keyword evidence="9" id="KW-1185">Reference proteome</keyword>
<evidence type="ECO:0000256" key="6">
    <source>
        <dbReference type="PROSITE-ProRule" id="PRU00267"/>
    </source>
</evidence>
<organism evidence="8 9">
    <name type="scientific">Kingdonia uniflora</name>
    <dbReference type="NCBI Taxonomy" id="39325"/>
    <lineage>
        <taxon>Eukaryota</taxon>
        <taxon>Viridiplantae</taxon>
        <taxon>Streptophyta</taxon>
        <taxon>Embryophyta</taxon>
        <taxon>Tracheophyta</taxon>
        <taxon>Spermatophyta</taxon>
        <taxon>Magnoliopsida</taxon>
        <taxon>Ranunculales</taxon>
        <taxon>Circaeasteraceae</taxon>
        <taxon>Kingdonia</taxon>
    </lineage>
</organism>
<dbReference type="SUPFAM" id="SSF47095">
    <property type="entry name" value="HMG-box"/>
    <property type="match status" value="2"/>
</dbReference>
<name>A0A7J7NYP3_9MAGN</name>
<keyword evidence="6" id="KW-0539">Nucleus</keyword>
<evidence type="ECO:0000256" key="4">
    <source>
        <dbReference type="ARBA" id="ARBA00022777"/>
    </source>
</evidence>
<evidence type="ECO:0000256" key="3">
    <source>
        <dbReference type="ARBA" id="ARBA00022741"/>
    </source>
</evidence>
<dbReference type="InterPro" id="IPR009071">
    <property type="entry name" value="HMG_box_dom"/>
</dbReference>
<proteinExistence type="predicted"/>
<dbReference type="AlphaFoldDB" id="A0A7J7NYP3"/>
<dbReference type="Proteomes" id="UP000541444">
    <property type="component" value="Unassembled WGS sequence"/>
</dbReference>
<dbReference type="Pfam" id="PF00505">
    <property type="entry name" value="HMG_box"/>
    <property type="match status" value="1"/>
</dbReference>
<evidence type="ECO:0000313" key="8">
    <source>
        <dbReference type="EMBL" id="KAF6172193.1"/>
    </source>
</evidence>
<feature type="domain" description="HMG box" evidence="7">
    <location>
        <begin position="151"/>
        <end position="204"/>
    </location>
</feature>
<sequence length="380" mass="42951">MLLKQRLQSPSNAPDMEALSPNGFVLFDFYNDECQKDVPVVLINMHNCGLDSNIKMNLDPSKANKHSAYSLLLAENICNKYGVKQIIVGRRYYLLFRDDFRKTFKETHPGNKSASVVGKEGGGAWRAMGEEKQTYLDRVAELKEEYIVAMEKYKAYNENDEVEVIEVGKEGGGAWRAMGEEKQTYLDRVAELKEEYIVAMEKYKADNENDEVEVIEKSLKIIELRGMARFGSRCSILDNNLSLFLSGDILFKSHWNRTLPTGVPEVTQLGDIWGNRRVSKGGATVATHQSVDKWNSFSALAKLSTSSPTQPWQLSLKSDVYSFGVVLLKLLTGRKPVDHTLPWGKQSLVTWVTPRLSEDKVRQCVDQRLGGKYLPKVVVK</sequence>
<evidence type="ECO:0000256" key="5">
    <source>
        <dbReference type="ARBA" id="ARBA00022840"/>
    </source>
</evidence>
<protein>
    <recommendedName>
        <fullName evidence="7">HMG box domain-containing protein</fullName>
    </recommendedName>
</protein>
<dbReference type="GO" id="GO:0005524">
    <property type="term" value="F:ATP binding"/>
    <property type="evidence" value="ECO:0007669"/>
    <property type="project" value="UniProtKB-KW"/>
</dbReference>
<gene>
    <name evidence="8" type="ORF">GIB67_024815</name>
</gene>
<dbReference type="GO" id="GO:0005634">
    <property type="term" value="C:nucleus"/>
    <property type="evidence" value="ECO:0007669"/>
    <property type="project" value="UniProtKB-UniRule"/>
</dbReference>
<feature type="DNA-binding region" description="HMG box" evidence="6">
    <location>
        <begin position="151"/>
        <end position="204"/>
    </location>
</feature>
<feature type="domain" description="HMG box" evidence="7">
    <location>
        <begin position="93"/>
        <end position="154"/>
    </location>
</feature>
<dbReference type="SMART" id="SM00398">
    <property type="entry name" value="HMG"/>
    <property type="match status" value="2"/>
</dbReference>
<dbReference type="GO" id="GO:0016301">
    <property type="term" value="F:kinase activity"/>
    <property type="evidence" value="ECO:0007669"/>
    <property type="project" value="UniProtKB-KW"/>
</dbReference>
<keyword evidence="4" id="KW-0418">Kinase</keyword>
<evidence type="ECO:0000256" key="1">
    <source>
        <dbReference type="ARBA" id="ARBA00022553"/>
    </source>
</evidence>
<dbReference type="EMBL" id="JACGCM010000440">
    <property type="protein sequence ID" value="KAF6172193.1"/>
    <property type="molecule type" value="Genomic_DNA"/>
</dbReference>
<keyword evidence="6" id="KW-0238">DNA-binding</keyword>
<dbReference type="InterPro" id="IPR011009">
    <property type="entry name" value="Kinase-like_dom_sf"/>
</dbReference>
<dbReference type="GO" id="GO:0003677">
    <property type="term" value="F:DNA binding"/>
    <property type="evidence" value="ECO:0007669"/>
    <property type="project" value="UniProtKB-UniRule"/>
</dbReference>
<evidence type="ECO:0000256" key="2">
    <source>
        <dbReference type="ARBA" id="ARBA00022679"/>
    </source>
</evidence>
<keyword evidence="5" id="KW-0067">ATP-binding</keyword>
<keyword evidence="2" id="KW-0808">Transferase</keyword>
<dbReference type="SUPFAM" id="SSF56112">
    <property type="entry name" value="Protein kinase-like (PK-like)"/>
    <property type="match status" value="1"/>
</dbReference>
<dbReference type="PANTHER" id="PTHR47983">
    <property type="entry name" value="PTO-INTERACTING PROTEIN 1-LIKE"/>
    <property type="match status" value="1"/>
</dbReference>
<dbReference type="OrthoDB" id="1919336at2759"/>
<dbReference type="InterPro" id="IPR036910">
    <property type="entry name" value="HMG_box_dom_sf"/>
</dbReference>
<accession>A0A7J7NYP3</accession>
<dbReference type="Gene3D" id="1.10.30.10">
    <property type="entry name" value="High mobility group box domain"/>
    <property type="match status" value="2"/>
</dbReference>
<evidence type="ECO:0000259" key="7">
    <source>
        <dbReference type="PROSITE" id="PS50118"/>
    </source>
</evidence>
<dbReference type="PANTHER" id="PTHR47983:SF3">
    <property type="entry name" value="OS05G0135800 PROTEIN"/>
    <property type="match status" value="1"/>
</dbReference>
<evidence type="ECO:0000313" key="9">
    <source>
        <dbReference type="Proteomes" id="UP000541444"/>
    </source>
</evidence>
<dbReference type="PROSITE" id="PS50118">
    <property type="entry name" value="HMG_BOX_2"/>
    <property type="match status" value="2"/>
</dbReference>
<dbReference type="InterPro" id="IPR052101">
    <property type="entry name" value="Plant_StressResp_Kinase"/>
</dbReference>
<keyword evidence="1" id="KW-0597">Phosphoprotein</keyword>
<comment type="caution">
    <text evidence="8">The sequence shown here is derived from an EMBL/GenBank/DDBJ whole genome shotgun (WGS) entry which is preliminary data.</text>
</comment>
<keyword evidence="3" id="KW-0547">Nucleotide-binding</keyword>
<reference evidence="8 9" key="1">
    <citation type="journal article" date="2020" name="IScience">
        <title>Genome Sequencing of the Endangered Kingdonia uniflora (Circaeasteraceae, Ranunculales) Reveals Potential Mechanisms of Evolutionary Specialization.</title>
        <authorList>
            <person name="Sun Y."/>
            <person name="Deng T."/>
            <person name="Zhang A."/>
            <person name="Moore M.J."/>
            <person name="Landis J.B."/>
            <person name="Lin N."/>
            <person name="Zhang H."/>
            <person name="Zhang X."/>
            <person name="Huang J."/>
            <person name="Zhang X."/>
            <person name="Sun H."/>
            <person name="Wang H."/>
        </authorList>
    </citation>
    <scope>NUCLEOTIDE SEQUENCE [LARGE SCALE GENOMIC DNA]</scope>
    <source>
        <strain evidence="8">TB1705</strain>
        <tissue evidence="8">Leaf</tissue>
    </source>
</reference>